<dbReference type="Pfam" id="PF08100">
    <property type="entry name" value="Dimerisation"/>
    <property type="match status" value="1"/>
</dbReference>
<evidence type="ECO:0000259" key="7">
    <source>
        <dbReference type="Pfam" id="PF00891"/>
    </source>
</evidence>
<evidence type="ECO:0000313" key="10">
    <source>
        <dbReference type="Proteomes" id="UP001206925"/>
    </source>
</evidence>
<protein>
    <submittedName>
        <fullName evidence="9">Uncharacterized protein</fullName>
    </submittedName>
</protein>
<dbReference type="GO" id="GO:0008171">
    <property type="term" value="F:O-methyltransferase activity"/>
    <property type="evidence" value="ECO:0007669"/>
    <property type="project" value="InterPro"/>
</dbReference>
<name>A0AAD5C552_AMBAR</name>
<dbReference type="PIRSF" id="PIRSF005739">
    <property type="entry name" value="O-mtase"/>
    <property type="match status" value="1"/>
</dbReference>
<evidence type="ECO:0000259" key="8">
    <source>
        <dbReference type="Pfam" id="PF08100"/>
    </source>
</evidence>
<feature type="domain" description="O-methyltransferase C-terminal" evidence="7">
    <location>
        <begin position="141"/>
        <end position="345"/>
    </location>
</feature>
<dbReference type="PROSITE" id="PS51683">
    <property type="entry name" value="SAM_OMT_II"/>
    <property type="match status" value="1"/>
</dbReference>
<dbReference type="SUPFAM" id="SSF46785">
    <property type="entry name" value="Winged helix' DNA-binding domain"/>
    <property type="match status" value="1"/>
</dbReference>
<dbReference type="Proteomes" id="UP001206925">
    <property type="component" value="Unassembled WGS sequence"/>
</dbReference>
<evidence type="ECO:0000256" key="1">
    <source>
        <dbReference type="ARBA" id="ARBA00022603"/>
    </source>
</evidence>
<dbReference type="Pfam" id="PF00891">
    <property type="entry name" value="Methyltransf_2"/>
    <property type="match status" value="1"/>
</dbReference>
<dbReference type="SUPFAM" id="SSF53335">
    <property type="entry name" value="S-adenosyl-L-methionine-dependent methyltransferases"/>
    <property type="match status" value="1"/>
</dbReference>
<dbReference type="Gene3D" id="1.10.10.10">
    <property type="entry name" value="Winged helix-like DNA-binding domain superfamily/Winged helix DNA-binding domain"/>
    <property type="match status" value="1"/>
</dbReference>
<dbReference type="EMBL" id="JAMZMK010009482">
    <property type="protein sequence ID" value="KAI7735453.1"/>
    <property type="molecule type" value="Genomic_DNA"/>
</dbReference>
<keyword evidence="2" id="KW-0808">Transferase</keyword>
<dbReference type="GO" id="GO:0032259">
    <property type="term" value="P:methylation"/>
    <property type="evidence" value="ECO:0007669"/>
    <property type="project" value="UniProtKB-KW"/>
</dbReference>
<dbReference type="InterPro" id="IPR016461">
    <property type="entry name" value="COMT-like"/>
</dbReference>
<evidence type="ECO:0000313" key="9">
    <source>
        <dbReference type="EMBL" id="KAI7735453.1"/>
    </source>
</evidence>
<feature type="non-terminal residue" evidence="9">
    <location>
        <position position="363"/>
    </location>
</feature>
<comment type="caution">
    <text evidence="9">The sequence shown here is derived from an EMBL/GenBank/DDBJ whole genome shotgun (WGS) entry which is preliminary data.</text>
</comment>
<sequence>VDTDSSRQHSLNGSRAIMNTQNGTDSDAMLRGQAQIFQYIYGALDGIAIRCCVELRIADIINNHGHLTTLSEISTAIDSPSINVDGLRRLMTFLVNRKGESEPLYSLNDCSRWLLRDTNVTLAPLVMLRTDLVTNLPLHVLSRSIKEGGTAFKAAHGIEMFEFCSLNTEFNRVFNEAMACNAKFTTDAVISHYKDGFLGSKGSMVDVGGGTGTAISEIVKAYPHLKGINFDLSHVIATAPTYDGFTHVAGDMLKSIPSTETIFLKCILHNWSDGDCVKILQNCRKALSKENGKLIIVEIVQQPTTRDIFDDTRHTFDIVMFAHFSGGRERSEREWKKLLDEGGFSRFNVIKIPALHSIIEAFP</sequence>
<evidence type="ECO:0000256" key="5">
    <source>
        <dbReference type="PIRSR" id="PIRSR005739-1"/>
    </source>
</evidence>
<feature type="active site" description="Proton acceptor" evidence="5">
    <location>
        <position position="269"/>
    </location>
</feature>
<reference evidence="9" key="1">
    <citation type="submission" date="2022-06" db="EMBL/GenBank/DDBJ databases">
        <title>Uncovering the hologenomic basis of an extraordinary plant invasion.</title>
        <authorList>
            <person name="Bieker V.C."/>
            <person name="Martin M.D."/>
            <person name="Gilbert T."/>
            <person name="Hodgins K."/>
            <person name="Battlay P."/>
            <person name="Petersen B."/>
            <person name="Wilson J."/>
        </authorList>
    </citation>
    <scope>NUCLEOTIDE SEQUENCE</scope>
    <source>
        <strain evidence="9">AA19_3_7</strain>
        <tissue evidence="9">Leaf</tissue>
    </source>
</reference>
<evidence type="ECO:0000256" key="2">
    <source>
        <dbReference type="ARBA" id="ARBA00022679"/>
    </source>
</evidence>
<dbReference type="PANTHER" id="PTHR11746">
    <property type="entry name" value="O-METHYLTRANSFERASE"/>
    <property type="match status" value="1"/>
</dbReference>
<keyword evidence="3" id="KW-0949">S-adenosyl-L-methionine</keyword>
<dbReference type="InterPro" id="IPR029063">
    <property type="entry name" value="SAM-dependent_MTases_sf"/>
</dbReference>
<dbReference type="Gene3D" id="3.40.50.150">
    <property type="entry name" value="Vaccinia Virus protein VP39"/>
    <property type="match status" value="1"/>
</dbReference>
<dbReference type="AlphaFoldDB" id="A0AAD5C552"/>
<evidence type="ECO:0000256" key="6">
    <source>
        <dbReference type="SAM" id="MobiDB-lite"/>
    </source>
</evidence>
<gene>
    <name evidence="9" type="ORF">M8C21_031871</name>
</gene>
<organism evidence="9 10">
    <name type="scientific">Ambrosia artemisiifolia</name>
    <name type="common">Common ragweed</name>
    <dbReference type="NCBI Taxonomy" id="4212"/>
    <lineage>
        <taxon>Eukaryota</taxon>
        <taxon>Viridiplantae</taxon>
        <taxon>Streptophyta</taxon>
        <taxon>Embryophyta</taxon>
        <taxon>Tracheophyta</taxon>
        <taxon>Spermatophyta</taxon>
        <taxon>Magnoliopsida</taxon>
        <taxon>eudicotyledons</taxon>
        <taxon>Gunneridae</taxon>
        <taxon>Pentapetalae</taxon>
        <taxon>asterids</taxon>
        <taxon>campanulids</taxon>
        <taxon>Asterales</taxon>
        <taxon>Asteraceae</taxon>
        <taxon>Asteroideae</taxon>
        <taxon>Heliantheae alliance</taxon>
        <taxon>Heliantheae</taxon>
        <taxon>Ambrosia</taxon>
    </lineage>
</organism>
<keyword evidence="1" id="KW-0489">Methyltransferase</keyword>
<proteinExistence type="inferred from homology"/>
<feature type="compositionally biased region" description="Polar residues" evidence="6">
    <location>
        <begin position="8"/>
        <end position="22"/>
    </location>
</feature>
<dbReference type="InterPro" id="IPR012967">
    <property type="entry name" value="COMT_dimerisation"/>
</dbReference>
<evidence type="ECO:0000256" key="4">
    <source>
        <dbReference type="ARBA" id="ARBA00034481"/>
    </source>
</evidence>
<dbReference type="InterPro" id="IPR036390">
    <property type="entry name" value="WH_DNA-bd_sf"/>
</dbReference>
<accession>A0AAD5C552</accession>
<comment type="similarity">
    <text evidence="4">Belongs to the class I-like SAM-binding methyltransferase superfamily. Cation-independent O-methyltransferase family. COMT subfamily.</text>
</comment>
<feature type="domain" description="O-methyltransferase dimerisation" evidence="8">
    <location>
        <begin position="38"/>
        <end position="116"/>
    </location>
</feature>
<dbReference type="InterPro" id="IPR036388">
    <property type="entry name" value="WH-like_DNA-bd_sf"/>
</dbReference>
<dbReference type="CDD" id="cd02440">
    <property type="entry name" value="AdoMet_MTases"/>
    <property type="match status" value="1"/>
</dbReference>
<feature type="region of interest" description="Disordered" evidence="6">
    <location>
        <begin position="1"/>
        <end position="22"/>
    </location>
</feature>
<evidence type="ECO:0000256" key="3">
    <source>
        <dbReference type="ARBA" id="ARBA00022691"/>
    </source>
</evidence>
<keyword evidence="10" id="KW-1185">Reference proteome</keyword>
<dbReference type="InterPro" id="IPR001077">
    <property type="entry name" value="COMT_C"/>
</dbReference>
<dbReference type="GO" id="GO:0046983">
    <property type="term" value="F:protein dimerization activity"/>
    <property type="evidence" value="ECO:0007669"/>
    <property type="project" value="InterPro"/>
</dbReference>